<feature type="compositionally biased region" description="Basic and acidic residues" evidence="1">
    <location>
        <begin position="120"/>
        <end position="136"/>
    </location>
</feature>
<accession>A0A4Q9PRQ1</accession>
<protein>
    <submittedName>
        <fullName evidence="2">Uncharacterized protein</fullName>
    </submittedName>
</protein>
<evidence type="ECO:0000256" key="1">
    <source>
        <dbReference type="SAM" id="MobiDB-lite"/>
    </source>
</evidence>
<dbReference type="AlphaFoldDB" id="A0A4Q9PRQ1"/>
<feature type="region of interest" description="Disordered" evidence="1">
    <location>
        <begin position="114"/>
        <end position="136"/>
    </location>
</feature>
<name>A0A4Q9PRQ1_9APHY</name>
<gene>
    <name evidence="2" type="ORF">BD310DRAFT_930373</name>
</gene>
<organism evidence="2 3">
    <name type="scientific">Dichomitus squalens</name>
    <dbReference type="NCBI Taxonomy" id="114155"/>
    <lineage>
        <taxon>Eukaryota</taxon>
        <taxon>Fungi</taxon>
        <taxon>Dikarya</taxon>
        <taxon>Basidiomycota</taxon>
        <taxon>Agaricomycotina</taxon>
        <taxon>Agaricomycetes</taxon>
        <taxon>Polyporales</taxon>
        <taxon>Polyporaceae</taxon>
        <taxon>Dichomitus</taxon>
    </lineage>
</organism>
<evidence type="ECO:0000313" key="2">
    <source>
        <dbReference type="EMBL" id="TBU56974.1"/>
    </source>
</evidence>
<proteinExistence type="predicted"/>
<dbReference type="EMBL" id="ML145143">
    <property type="protein sequence ID" value="TBU56974.1"/>
    <property type="molecule type" value="Genomic_DNA"/>
</dbReference>
<sequence length="262" mass="28896">MDSHAEGTYNLLLPLSIFYTTHQACHTSLSHTRRSLGSPRTLRSKTQGAWSRNRIPFNDELADLCSSVTTGDLLVPWLPIAGPEKGADMLRMPLEAGILAALLAVRMAKCMRVSPEEEGDRPSMRDRCETETSHTHDKVGQQAYLAPITYIHSRQPNKRITPRLVLASRTEDIAEIDGVSCEVLDPLAVRGHSACISGKRGDCRGNSKGLSFVPGLELVVRRTLSALARCEEPEPCEKHIAGVPLDEDDYRSELSTLARRTL</sequence>
<dbReference type="Proteomes" id="UP000292082">
    <property type="component" value="Unassembled WGS sequence"/>
</dbReference>
<evidence type="ECO:0000313" key="3">
    <source>
        <dbReference type="Proteomes" id="UP000292082"/>
    </source>
</evidence>
<reference evidence="2 3" key="1">
    <citation type="submission" date="2019-01" db="EMBL/GenBank/DDBJ databases">
        <title>Draft genome sequences of three monokaryotic isolates of the white-rot basidiomycete fungus Dichomitus squalens.</title>
        <authorList>
            <consortium name="DOE Joint Genome Institute"/>
            <person name="Lopez S.C."/>
            <person name="Andreopoulos B."/>
            <person name="Pangilinan J."/>
            <person name="Lipzen A."/>
            <person name="Riley R."/>
            <person name="Ahrendt S."/>
            <person name="Ng V."/>
            <person name="Barry K."/>
            <person name="Daum C."/>
            <person name="Grigoriev I.V."/>
            <person name="Hilden K.S."/>
            <person name="Makela M.R."/>
            <person name="de Vries R.P."/>
        </authorList>
    </citation>
    <scope>NUCLEOTIDE SEQUENCE [LARGE SCALE GENOMIC DNA]</scope>
    <source>
        <strain evidence="2 3">CBS 464.89</strain>
    </source>
</reference>
<keyword evidence="3" id="KW-1185">Reference proteome</keyword>